<dbReference type="EMBL" id="JBHSXS010000030">
    <property type="protein sequence ID" value="MFC6884741.1"/>
    <property type="molecule type" value="Genomic_DNA"/>
</dbReference>
<protein>
    <submittedName>
        <fullName evidence="2">DUF397 domain-containing protein</fullName>
    </submittedName>
</protein>
<name>A0ABW2CUS4_9ACTN</name>
<gene>
    <name evidence="2" type="ORF">ACFQKB_33625</name>
</gene>
<evidence type="ECO:0000259" key="1">
    <source>
        <dbReference type="Pfam" id="PF04149"/>
    </source>
</evidence>
<reference evidence="3" key="1">
    <citation type="journal article" date="2019" name="Int. J. Syst. Evol. Microbiol.">
        <title>The Global Catalogue of Microorganisms (GCM) 10K type strain sequencing project: providing services to taxonomists for standard genome sequencing and annotation.</title>
        <authorList>
            <consortium name="The Broad Institute Genomics Platform"/>
            <consortium name="The Broad Institute Genome Sequencing Center for Infectious Disease"/>
            <person name="Wu L."/>
            <person name="Ma J."/>
        </authorList>
    </citation>
    <scope>NUCLEOTIDE SEQUENCE [LARGE SCALE GENOMIC DNA]</scope>
    <source>
        <strain evidence="3">JCM 3369</strain>
    </source>
</reference>
<keyword evidence="3" id="KW-1185">Reference proteome</keyword>
<comment type="caution">
    <text evidence="2">The sequence shown here is derived from an EMBL/GenBank/DDBJ whole genome shotgun (WGS) entry which is preliminary data.</text>
</comment>
<dbReference type="InterPro" id="IPR007278">
    <property type="entry name" value="DUF397"/>
</dbReference>
<feature type="domain" description="DUF397" evidence="1">
    <location>
        <begin position="2"/>
        <end position="55"/>
    </location>
</feature>
<organism evidence="2 3">
    <name type="scientific">Actinomadura yumaensis</name>
    <dbReference type="NCBI Taxonomy" id="111807"/>
    <lineage>
        <taxon>Bacteria</taxon>
        <taxon>Bacillati</taxon>
        <taxon>Actinomycetota</taxon>
        <taxon>Actinomycetes</taxon>
        <taxon>Streptosporangiales</taxon>
        <taxon>Thermomonosporaceae</taxon>
        <taxon>Actinomadura</taxon>
    </lineage>
</organism>
<evidence type="ECO:0000313" key="2">
    <source>
        <dbReference type="EMBL" id="MFC6884741.1"/>
    </source>
</evidence>
<dbReference type="RefSeq" id="WP_160821077.1">
    <property type="nucleotide sequence ID" value="NZ_JBHSXE010000001.1"/>
</dbReference>
<evidence type="ECO:0000313" key="3">
    <source>
        <dbReference type="Proteomes" id="UP001596380"/>
    </source>
</evidence>
<dbReference type="Proteomes" id="UP001596380">
    <property type="component" value="Unassembled WGS sequence"/>
</dbReference>
<dbReference type="Pfam" id="PF04149">
    <property type="entry name" value="DUF397"/>
    <property type="match status" value="1"/>
</dbReference>
<accession>A0ABW2CUS4</accession>
<proteinExistence type="predicted"/>
<sequence>MTQWRKSSRSNTSGGQCVEVASFVGNVGVRDSKDPEGPRLALSPDAWRTLVERLKRDDTT</sequence>